<keyword evidence="1" id="KW-0474">Menaquinone biosynthesis</keyword>
<organism evidence="4 5">
    <name type="scientific">Mycolicibacterium chitae</name>
    <name type="common">Mycobacterium chitae</name>
    <dbReference type="NCBI Taxonomy" id="1792"/>
    <lineage>
        <taxon>Bacteria</taxon>
        <taxon>Bacillati</taxon>
        <taxon>Actinomycetota</taxon>
        <taxon>Actinomycetes</taxon>
        <taxon>Mycobacteriales</taxon>
        <taxon>Mycobacteriaceae</taxon>
        <taxon>Mycolicibacterium</taxon>
    </lineage>
</organism>
<dbReference type="SMART" id="SM00922">
    <property type="entry name" value="MR_MLE"/>
    <property type="match status" value="1"/>
</dbReference>
<dbReference type="PANTHER" id="PTHR48073:SF2">
    <property type="entry name" value="O-SUCCINYLBENZOATE SYNTHASE"/>
    <property type="match status" value="1"/>
</dbReference>
<accession>A0A3S4RSU0</accession>
<dbReference type="EC" id="5.1.1.-" evidence="4"/>
<dbReference type="InterPro" id="IPR029065">
    <property type="entry name" value="Enolase_C-like"/>
</dbReference>
<dbReference type="InterPro" id="IPR036849">
    <property type="entry name" value="Enolase-like_C_sf"/>
</dbReference>
<keyword evidence="2" id="KW-0479">Metal-binding</keyword>
<dbReference type="GO" id="GO:0016853">
    <property type="term" value="F:isomerase activity"/>
    <property type="evidence" value="ECO:0007669"/>
    <property type="project" value="UniProtKB-KW"/>
</dbReference>
<proteinExistence type="predicted"/>
<evidence type="ECO:0000259" key="3">
    <source>
        <dbReference type="SMART" id="SM00922"/>
    </source>
</evidence>
<protein>
    <submittedName>
        <fullName evidence="4">O-succinylbenzoate-CoA synthase</fullName>
        <ecNumber evidence="4">5.1.1.-</ecNumber>
    </submittedName>
</protein>
<dbReference type="AlphaFoldDB" id="A0A3S4RSU0"/>
<keyword evidence="5" id="KW-1185">Reference proteome</keyword>
<dbReference type="GO" id="GO:0009234">
    <property type="term" value="P:menaquinone biosynthetic process"/>
    <property type="evidence" value="ECO:0007669"/>
    <property type="project" value="UniProtKB-KW"/>
</dbReference>
<dbReference type="PANTHER" id="PTHR48073">
    <property type="entry name" value="O-SUCCINYLBENZOATE SYNTHASE-RELATED"/>
    <property type="match status" value="1"/>
</dbReference>
<evidence type="ECO:0000313" key="5">
    <source>
        <dbReference type="Proteomes" id="UP000282551"/>
    </source>
</evidence>
<sequence length="327" mass="33363">MIVQTLIDLDRARIFAIPLADGTGVREGMLIEGPQGWGEFSPAESADPAELARWLTAATEPGTVGWPDAVRGRVPVAVSVPAVAADRAHRLVADSGCRTAEVTVGTAGGDAPSRAADIARVEAVRDALGPGGRLRCRAGAAWDPATAASIIAELARAAGDLDFVAQPCASLPEMAALRRTVGVRIGVDAARQHGAGRGSGALLEAADVVVLDCGPLGGVRRALRVGETLGLPCAVMSSAVSTVGLAGAIALAAALPELEHACGVGERAQLTGDLVSAARSLTGADGYLPAAPMPPGPVPDLLERFAVTDPQRVDRWRRRLEIARSAG</sequence>
<name>A0A3S4RSU0_MYCCI</name>
<dbReference type="GO" id="GO:0046872">
    <property type="term" value="F:metal ion binding"/>
    <property type="evidence" value="ECO:0007669"/>
    <property type="project" value="UniProtKB-KW"/>
</dbReference>
<reference evidence="4 5" key="1">
    <citation type="submission" date="2018-12" db="EMBL/GenBank/DDBJ databases">
        <authorList>
            <consortium name="Pathogen Informatics"/>
        </authorList>
    </citation>
    <scope>NUCLEOTIDE SEQUENCE [LARGE SCALE GENOMIC DNA]</scope>
    <source>
        <strain evidence="4 5">NCTC10485</strain>
    </source>
</reference>
<dbReference type="InterPro" id="IPR013342">
    <property type="entry name" value="Mandelate_racemase_C"/>
</dbReference>
<evidence type="ECO:0000313" key="4">
    <source>
        <dbReference type="EMBL" id="VEG48045.1"/>
    </source>
</evidence>
<dbReference type="EMBL" id="LR134355">
    <property type="protein sequence ID" value="VEG48045.1"/>
    <property type="molecule type" value="Genomic_DNA"/>
</dbReference>
<keyword evidence="4" id="KW-0413">Isomerase</keyword>
<dbReference type="Gene3D" id="3.20.20.120">
    <property type="entry name" value="Enolase-like C-terminal domain"/>
    <property type="match status" value="1"/>
</dbReference>
<dbReference type="Proteomes" id="UP000282551">
    <property type="component" value="Chromosome"/>
</dbReference>
<evidence type="ECO:0000256" key="1">
    <source>
        <dbReference type="ARBA" id="ARBA00022428"/>
    </source>
</evidence>
<dbReference type="SUPFAM" id="SSF51604">
    <property type="entry name" value="Enolase C-terminal domain-like"/>
    <property type="match status" value="1"/>
</dbReference>
<evidence type="ECO:0000256" key="2">
    <source>
        <dbReference type="ARBA" id="ARBA00022723"/>
    </source>
</evidence>
<dbReference type="Pfam" id="PF18374">
    <property type="entry name" value="Enolase_like_N"/>
    <property type="match status" value="1"/>
</dbReference>
<feature type="domain" description="Mandelate racemase/muconate lactonizing enzyme C-terminal" evidence="3">
    <location>
        <begin position="81"/>
        <end position="184"/>
    </location>
</feature>
<gene>
    <name evidence="4" type="primary">menC</name>
    <name evidence="4" type="ORF">NCTC10485_02338</name>
</gene>
<dbReference type="Pfam" id="PF13378">
    <property type="entry name" value="MR_MLE_C"/>
    <property type="match status" value="1"/>
</dbReference>